<name>A0A0P1FZE3_9RHOB</name>
<evidence type="ECO:0000313" key="1">
    <source>
        <dbReference type="EMBL" id="CUH74763.1"/>
    </source>
</evidence>
<reference evidence="1 2" key="1">
    <citation type="submission" date="2015-09" db="EMBL/GenBank/DDBJ databases">
        <authorList>
            <consortium name="Swine Surveillance"/>
        </authorList>
    </citation>
    <scope>NUCLEOTIDE SEQUENCE [LARGE SCALE GENOMIC DNA]</scope>
    <source>
        <strain evidence="1 2">CECT 7648</strain>
    </source>
</reference>
<evidence type="ECO:0000313" key="2">
    <source>
        <dbReference type="Proteomes" id="UP000054935"/>
    </source>
</evidence>
<dbReference type="EMBL" id="CYSE01000001">
    <property type="protein sequence ID" value="CUH74763.1"/>
    <property type="molecule type" value="Genomic_DNA"/>
</dbReference>
<dbReference type="Proteomes" id="UP000054935">
    <property type="component" value="Unassembled WGS sequence"/>
</dbReference>
<organism evidence="1 2">
    <name type="scientific">Tropicibacter naphthalenivorans</name>
    <dbReference type="NCBI Taxonomy" id="441103"/>
    <lineage>
        <taxon>Bacteria</taxon>
        <taxon>Pseudomonadati</taxon>
        <taxon>Pseudomonadota</taxon>
        <taxon>Alphaproteobacteria</taxon>
        <taxon>Rhodobacterales</taxon>
        <taxon>Roseobacteraceae</taxon>
        <taxon>Tropicibacter</taxon>
    </lineage>
</organism>
<keyword evidence="2" id="KW-1185">Reference proteome</keyword>
<accession>A0A0P1FZE3</accession>
<gene>
    <name evidence="1" type="ORF">TRN7648_00072</name>
</gene>
<dbReference type="AlphaFoldDB" id="A0A0P1FZE3"/>
<dbReference type="STRING" id="441103.TRN7648_00072"/>
<sequence>MRITFWEPSFVTLCRPWGRKEWGEIVNEVTYLAPNERPQMDPEQIETLCTDLGPYAAEDVVCRAMEELAHRLCQLQEQALKGPREDLHKGLRALAAIAEQIGMRSLSGVAHDVMICIELGDRVAEAATLARLARMGERSLTEMWELNEFSL</sequence>
<proteinExistence type="predicted"/>
<protein>
    <submittedName>
        <fullName evidence="1">Uncharacterized protein</fullName>
    </submittedName>
</protein>